<feature type="compositionally biased region" description="Basic and acidic residues" evidence="2">
    <location>
        <begin position="808"/>
        <end position="821"/>
    </location>
</feature>
<keyword evidence="3" id="KW-1133">Transmembrane helix</keyword>
<feature type="compositionally biased region" description="Polar residues" evidence="2">
    <location>
        <begin position="914"/>
        <end position="923"/>
    </location>
</feature>
<evidence type="ECO:0000256" key="1">
    <source>
        <dbReference type="SAM" id="Coils"/>
    </source>
</evidence>
<feature type="region of interest" description="Disordered" evidence="2">
    <location>
        <begin position="746"/>
        <end position="779"/>
    </location>
</feature>
<feature type="region of interest" description="Disordered" evidence="2">
    <location>
        <begin position="501"/>
        <end position="525"/>
    </location>
</feature>
<feature type="compositionally biased region" description="Polar residues" evidence="2">
    <location>
        <begin position="308"/>
        <end position="319"/>
    </location>
</feature>
<keyword evidence="3" id="KW-0812">Transmembrane</keyword>
<evidence type="ECO:0000313" key="4">
    <source>
        <dbReference type="EMBL" id="KAF6026495.1"/>
    </source>
</evidence>
<name>A0A7J7JK41_BUGNE</name>
<feature type="region of interest" description="Disordered" evidence="2">
    <location>
        <begin position="275"/>
        <end position="321"/>
    </location>
</feature>
<gene>
    <name evidence="4" type="ORF">EB796_015197</name>
</gene>
<keyword evidence="3" id="KW-0472">Membrane</keyword>
<feature type="region of interest" description="Disordered" evidence="2">
    <location>
        <begin position="962"/>
        <end position="1008"/>
    </location>
</feature>
<feature type="region of interest" description="Disordered" evidence="2">
    <location>
        <begin position="2007"/>
        <end position="2034"/>
    </location>
</feature>
<feature type="region of interest" description="Disordered" evidence="2">
    <location>
        <begin position="538"/>
        <end position="560"/>
    </location>
</feature>
<feature type="compositionally biased region" description="Polar residues" evidence="2">
    <location>
        <begin position="1257"/>
        <end position="1266"/>
    </location>
</feature>
<feature type="compositionally biased region" description="Polar residues" evidence="2">
    <location>
        <begin position="1910"/>
        <end position="1921"/>
    </location>
</feature>
<keyword evidence="1" id="KW-0175">Coiled coil</keyword>
<feature type="compositionally biased region" description="Polar residues" evidence="2">
    <location>
        <begin position="2019"/>
        <end position="2034"/>
    </location>
</feature>
<comment type="caution">
    <text evidence="4">The sequence shown here is derived from an EMBL/GenBank/DDBJ whole genome shotgun (WGS) entry which is preliminary data.</text>
</comment>
<feature type="compositionally biased region" description="Polar residues" evidence="2">
    <location>
        <begin position="2138"/>
        <end position="2161"/>
    </location>
</feature>
<proteinExistence type="predicted"/>
<sequence length="2177" mass="234733">MLSTKLVPQTYYCYFLLILQIYNCTTFAILILFVNKWKVSDDDQSSTQSDNLVQDFGSSQLGDANEAQSKSASVDSCEHVTAAPLAGEVDHYLDDGSYLSDEPAADPSFTETVVTNLGTMTLEEAEVLTTSTLSDSTPMSVSNVSSQPMSLSVHSEISAISQLSEAEKHELEDTIESGTEEYIQGFEEIQDCETALEEDALSISFDEKCVAEMKSSEKHVRFPKDEATTDVLYTNERLSQSCEGFLEPDNFAAALPDEADSSKFVHCAVDELSKGRPKENFNEEEKESSSIVSSVLTDASLDVRSPTELPTSEPETMTSEAELEPAAIAEAGKGVVECPSTMRTIAGKALSCASSLDVHVSSEAQSLHSDEPEGSSSDDSVTSLIDNAFESETIADVTKVVDADISAAVVAHDFVTEVSDFQMSENKSALFVEGLDVEQSLILADVSVVSKDYSSSDEGDRYVCKQRGLGTIEEMPNTIQSQHSEPPIDVTYESGLDLISSRDDDCSVKSHPASPLLERSQSDQDLSKLSLQTLDKVRHHSSPDNLNSEMSDSSDSIDSNQRGIGVDACEVGGGTLLSSSDDHILSASPNEHDAINHDLIVPKTVCDVQGACIGKLPKTTSNSSDSAQTYRSYDDLSRPSTIYSIEDVDKESEIPDFNMVDDQAENYIGKLVDKVQGSLENEQSGKLEGDVDNPSLGTHSELLDISQDDKSLTPAFSDDKNSSLDQLYENLRAAEKIDSFLSDDQVSGESSLAKDNTFLPGKENEYMQTNDCTEDSTHDAEKLKPLEDLGDLPGSETFNRSMLADRMSSSEDISHKNEKAHHLQSSSSIESNSEADRYLLIPDDNSSAAISSKEDRLSVESPTSADNSIYELARSLVNDALMSIHSQAAKEDFELASNEGQHSNSNEVLKVGESISQSRSSSADGIVAKQAESSEPSADPLLLTFGEKESLGAANLDAETASDKVMLSDQELSSGEDSSITEKQDIFPSPQIMTDSGTSYDFGSSGEDAKDCGGGCDTPYTSEKDVKQATGLPPSDATLCPSFNSAHARLSFGGFSGISSEGERRLSFSDVESDDAGEVSETSFVSSKTITDELNETPCSSAETSVIGACYVLETGELTDILPSSKSTHDSSDSSVPTASTSVSDEVFSDNFSHNIGDAISEVSRVEAVHLPSAVDPLSSIIDFGLGHISTAPKPSFTYDLSELDKSPIDKVGLSVRFTDDACAPASDDTARTSSVDLIHEGLNTNISSEENDFNIPASSTASQPSVKYDPSELDKSSSDKVDLSVRFTDDACAPASDDTARTSSVDSLNEGLSTNISSEENDFNVPASSTALKPSFTYDPSELDKSPIDKADLSVRFTDDATALASDDTARTTSSVDPLHEGLVTNTPSEENNFSVPGSVSFEATTDFTSSHGTNELNESNLVSQIVSQAISDSIKFYRQEVSPPAEGSNSGSSNSIYDNLLTEDSSELDEVTILDVEEPSLYQHRQLSAVEELSESEGSISSEQEDTRGFVDTILEEMCSNNNPQDCHVSQSQQASAIDSFEDNSFDDDADISSVDSYNTVIAPGGLVEESEDRLHEIASMTSSITSDVTCISGPELPIISLPLTDSQSAIVQEPTTPRIDSPQRSAMSTPSSEIVVIQKFSNIRDADAISVSSSLAEFEQLESHVAHNKDSPRSSIYGDRLVRKAIDRDQESISSSVLEFEHLEAAIVDNDNHSQLHTYKVLDCSRKAYSNSSLFEFESLEMDAESEEVQREANKVVKHLEELNAKSSSYEPQLDEAKQESLSCNSPVALSAPANSDLSSNFEDITLASALDEFNCDKPYEGRDTSINELAADKSLNQLDKLDSTTNNGCSPSDNKVNLSDEKIVKPEKMCILMNEPVVTQDLAVCEEMEASTDSLVEDKQDKSECMTKSNDSLGNTGKQVLSASTSNNSLLGDTQDEVMVKSIDSIGGERPSIMEKSIDSLSSEAIHKPYLQESPVDPMTESSYQVMVDSVSSETAAETLMTKSSDSLVMPKSSDPMTVSTDSLTLHDSSNADNVSAIDFAEFDTNAVVEKEKDQDSMSMSFHQSYPSTSNPFALSKDNGDSDNETRSTTSSRSSHSTRLKEFYESDYRYEPRQKVFTMADVEAEREAKRTQRSSRCQSPASSTGSHNSEAGDSTEATNKDVAGADIGTTRLE</sequence>
<feature type="region of interest" description="Disordered" evidence="2">
    <location>
        <begin position="1899"/>
        <end position="1921"/>
    </location>
</feature>
<feature type="transmembrane region" description="Helical" evidence="3">
    <location>
        <begin position="12"/>
        <end position="34"/>
    </location>
</feature>
<feature type="compositionally biased region" description="Low complexity" evidence="2">
    <location>
        <begin position="2091"/>
        <end position="2101"/>
    </location>
</feature>
<feature type="region of interest" description="Disordered" evidence="2">
    <location>
        <begin position="1248"/>
        <end position="1281"/>
    </location>
</feature>
<feature type="compositionally biased region" description="Low complexity" evidence="2">
    <location>
        <begin position="544"/>
        <end position="560"/>
    </location>
</feature>
<feature type="region of interest" description="Disordered" evidence="2">
    <location>
        <begin position="2055"/>
        <end position="2103"/>
    </location>
</feature>
<evidence type="ECO:0000256" key="3">
    <source>
        <dbReference type="SAM" id="Phobius"/>
    </source>
</evidence>
<organism evidence="4 5">
    <name type="scientific">Bugula neritina</name>
    <name type="common">Brown bryozoan</name>
    <name type="synonym">Sertularia neritina</name>
    <dbReference type="NCBI Taxonomy" id="10212"/>
    <lineage>
        <taxon>Eukaryota</taxon>
        <taxon>Metazoa</taxon>
        <taxon>Spiralia</taxon>
        <taxon>Lophotrochozoa</taxon>
        <taxon>Bryozoa</taxon>
        <taxon>Gymnolaemata</taxon>
        <taxon>Cheilostomatida</taxon>
        <taxon>Flustrina</taxon>
        <taxon>Buguloidea</taxon>
        <taxon>Bugulidae</taxon>
        <taxon>Bugula</taxon>
    </lineage>
</organism>
<feature type="compositionally biased region" description="Basic and acidic residues" evidence="2">
    <location>
        <begin position="1270"/>
        <end position="1281"/>
    </location>
</feature>
<feature type="region of interest" description="Disordered" evidence="2">
    <location>
        <begin position="912"/>
        <end position="939"/>
    </location>
</feature>
<feature type="compositionally biased region" description="Polar residues" evidence="2">
    <location>
        <begin position="2061"/>
        <end position="2077"/>
    </location>
</feature>
<feature type="compositionally biased region" description="Low complexity" evidence="2">
    <location>
        <begin position="1133"/>
        <end position="1142"/>
    </location>
</feature>
<feature type="region of interest" description="Disordered" evidence="2">
    <location>
        <begin position="2126"/>
        <end position="2177"/>
    </location>
</feature>
<evidence type="ECO:0000313" key="5">
    <source>
        <dbReference type="Proteomes" id="UP000593567"/>
    </source>
</evidence>
<dbReference type="Proteomes" id="UP000593567">
    <property type="component" value="Unassembled WGS sequence"/>
</dbReference>
<protein>
    <submittedName>
        <fullName evidence="4">Uncharacterized protein</fullName>
    </submittedName>
</protein>
<reference evidence="4" key="1">
    <citation type="submission" date="2020-06" db="EMBL/GenBank/DDBJ databases">
        <title>Draft genome of Bugula neritina, a colonial animal packing powerful symbionts and potential medicines.</title>
        <authorList>
            <person name="Rayko M."/>
        </authorList>
    </citation>
    <scope>NUCLEOTIDE SEQUENCE [LARGE SCALE GENOMIC DNA]</scope>
    <source>
        <strain evidence="4">Kwan_BN1</strain>
    </source>
</reference>
<feature type="region of interest" description="Disordered" evidence="2">
    <location>
        <begin position="1122"/>
        <end position="1142"/>
    </location>
</feature>
<evidence type="ECO:0000256" key="2">
    <source>
        <dbReference type="SAM" id="MobiDB-lite"/>
    </source>
</evidence>
<feature type="region of interest" description="Disordered" evidence="2">
    <location>
        <begin position="1293"/>
        <end position="1346"/>
    </location>
</feature>
<accession>A0A7J7JK41</accession>
<feature type="compositionally biased region" description="Polar residues" evidence="2">
    <location>
        <begin position="1302"/>
        <end position="1319"/>
    </location>
</feature>
<feature type="coiled-coil region" evidence="1">
    <location>
        <begin position="1749"/>
        <end position="1783"/>
    </location>
</feature>
<keyword evidence="5" id="KW-1185">Reference proteome</keyword>
<feature type="compositionally biased region" description="Polar residues" evidence="2">
    <location>
        <begin position="56"/>
        <end position="74"/>
    </location>
</feature>
<feature type="region of interest" description="Disordered" evidence="2">
    <location>
        <begin position="48"/>
        <end position="75"/>
    </location>
</feature>
<feature type="compositionally biased region" description="Polar residues" evidence="2">
    <location>
        <begin position="991"/>
        <end position="1002"/>
    </location>
</feature>
<feature type="compositionally biased region" description="Basic and acidic residues" evidence="2">
    <location>
        <begin position="1900"/>
        <end position="1909"/>
    </location>
</feature>
<dbReference type="EMBL" id="VXIV02002268">
    <property type="protein sequence ID" value="KAF6026495.1"/>
    <property type="molecule type" value="Genomic_DNA"/>
</dbReference>
<feature type="region of interest" description="Disordered" evidence="2">
    <location>
        <begin position="805"/>
        <end position="832"/>
    </location>
</feature>